<protein>
    <recommendedName>
        <fullName evidence="5">MYND-type domain-containing protein</fullName>
    </recommendedName>
</protein>
<gene>
    <name evidence="6" type="ORF">EXIGLDRAFT_717148</name>
</gene>
<proteinExistence type="predicted"/>
<feature type="domain" description="MYND-type" evidence="5">
    <location>
        <begin position="336"/>
        <end position="381"/>
    </location>
</feature>
<dbReference type="InterPro" id="IPR002893">
    <property type="entry name" value="Znf_MYND"/>
</dbReference>
<evidence type="ECO:0000256" key="3">
    <source>
        <dbReference type="ARBA" id="ARBA00022833"/>
    </source>
</evidence>
<keyword evidence="2 4" id="KW-0863">Zinc-finger</keyword>
<dbReference type="Proteomes" id="UP000077266">
    <property type="component" value="Unassembled WGS sequence"/>
</dbReference>
<dbReference type="AlphaFoldDB" id="A0A165IHT9"/>
<evidence type="ECO:0000256" key="1">
    <source>
        <dbReference type="ARBA" id="ARBA00022723"/>
    </source>
</evidence>
<evidence type="ECO:0000256" key="2">
    <source>
        <dbReference type="ARBA" id="ARBA00022771"/>
    </source>
</evidence>
<organism evidence="6 7">
    <name type="scientific">Exidia glandulosa HHB12029</name>
    <dbReference type="NCBI Taxonomy" id="1314781"/>
    <lineage>
        <taxon>Eukaryota</taxon>
        <taxon>Fungi</taxon>
        <taxon>Dikarya</taxon>
        <taxon>Basidiomycota</taxon>
        <taxon>Agaricomycotina</taxon>
        <taxon>Agaricomycetes</taxon>
        <taxon>Auriculariales</taxon>
        <taxon>Exidiaceae</taxon>
        <taxon>Exidia</taxon>
    </lineage>
</organism>
<evidence type="ECO:0000259" key="5">
    <source>
        <dbReference type="PROSITE" id="PS50865"/>
    </source>
</evidence>
<evidence type="ECO:0000313" key="7">
    <source>
        <dbReference type="Proteomes" id="UP000077266"/>
    </source>
</evidence>
<dbReference type="PROSITE" id="PS50865">
    <property type="entry name" value="ZF_MYND_2"/>
    <property type="match status" value="1"/>
</dbReference>
<sequence length="445" mass="49601">MCVGAVCVGLAILKGGDSFPTVMRSRYVSLLDAALTFINTPLTDEQVDELDRTWSVCRCDMSSGLGPSMHPTTGSFSKDRNLSRVIISLIALLTAALSQVTPTTLSLKTSKGTRKWPPSAAHLLPTGPEGLVRSQLQWQRYTVRTNAVQTYPFEYISAVLDFCPTAQRPVADCPEFASFFAQRFESVVAAFESGERPTLPIFPRPDLAIEHLINFYNALEEFMEKESIDSGSDADSDDDVPSEISRYFAPYAPALYAACKRLLVILHTLQEVGRRVELQEVLEQLLHAFYFATPFEQRPEEHNLDSYVDRMLAIFDEHTLLFTALSVYRDINTCCGPSCFRHAGQGTRLQRCQKCTALVYCSRECQKEHWKWSVAPHKDSCESIGKFFAAFKAAGVQAQSDADLRERFKREAEGRGLSWADEGQDALDALEALDDCRARASKGAS</sequence>
<dbReference type="GO" id="GO:0008270">
    <property type="term" value="F:zinc ion binding"/>
    <property type="evidence" value="ECO:0007669"/>
    <property type="project" value="UniProtKB-KW"/>
</dbReference>
<dbReference type="InParanoid" id="A0A165IHT9"/>
<dbReference type="Gene3D" id="6.10.140.2220">
    <property type="match status" value="1"/>
</dbReference>
<dbReference type="EMBL" id="KV425990">
    <property type="protein sequence ID" value="KZV93423.1"/>
    <property type="molecule type" value="Genomic_DNA"/>
</dbReference>
<evidence type="ECO:0000256" key="4">
    <source>
        <dbReference type="PROSITE-ProRule" id="PRU00134"/>
    </source>
</evidence>
<keyword evidence="3" id="KW-0862">Zinc</keyword>
<dbReference type="OrthoDB" id="2998255at2759"/>
<reference evidence="6 7" key="1">
    <citation type="journal article" date="2016" name="Mol. Biol. Evol.">
        <title>Comparative Genomics of Early-Diverging Mushroom-Forming Fungi Provides Insights into the Origins of Lignocellulose Decay Capabilities.</title>
        <authorList>
            <person name="Nagy L.G."/>
            <person name="Riley R."/>
            <person name="Tritt A."/>
            <person name="Adam C."/>
            <person name="Daum C."/>
            <person name="Floudas D."/>
            <person name="Sun H."/>
            <person name="Yadav J.S."/>
            <person name="Pangilinan J."/>
            <person name="Larsson K.H."/>
            <person name="Matsuura K."/>
            <person name="Barry K."/>
            <person name="Labutti K."/>
            <person name="Kuo R."/>
            <person name="Ohm R.A."/>
            <person name="Bhattacharya S.S."/>
            <person name="Shirouzu T."/>
            <person name="Yoshinaga Y."/>
            <person name="Martin F.M."/>
            <person name="Grigoriev I.V."/>
            <person name="Hibbett D.S."/>
        </authorList>
    </citation>
    <scope>NUCLEOTIDE SEQUENCE [LARGE SCALE GENOMIC DNA]</scope>
    <source>
        <strain evidence="6 7">HHB12029</strain>
    </source>
</reference>
<keyword evidence="1" id="KW-0479">Metal-binding</keyword>
<name>A0A165IHT9_EXIGL</name>
<dbReference type="STRING" id="1314781.A0A165IHT9"/>
<keyword evidence="7" id="KW-1185">Reference proteome</keyword>
<dbReference type="SUPFAM" id="SSF144232">
    <property type="entry name" value="HIT/MYND zinc finger-like"/>
    <property type="match status" value="1"/>
</dbReference>
<dbReference type="Pfam" id="PF01753">
    <property type="entry name" value="zf-MYND"/>
    <property type="match status" value="1"/>
</dbReference>
<accession>A0A165IHT9</accession>
<evidence type="ECO:0000313" key="6">
    <source>
        <dbReference type="EMBL" id="KZV93423.1"/>
    </source>
</evidence>